<dbReference type="OrthoDB" id="9801441at2"/>
<dbReference type="PROSITE" id="PS50893">
    <property type="entry name" value="ABC_TRANSPORTER_2"/>
    <property type="match status" value="1"/>
</dbReference>
<comment type="caution">
    <text evidence="4">The sequence shown here is derived from an EMBL/GenBank/DDBJ whole genome shotgun (WGS) entry which is preliminary data.</text>
</comment>
<dbReference type="CDD" id="cd03221">
    <property type="entry name" value="ABCF_EF-3"/>
    <property type="match status" value="1"/>
</dbReference>
<dbReference type="GO" id="GO:0016887">
    <property type="term" value="F:ATP hydrolysis activity"/>
    <property type="evidence" value="ECO:0007669"/>
    <property type="project" value="InterPro"/>
</dbReference>
<dbReference type="EMBL" id="BIXY01000031">
    <property type="protein sequence ID" value="GCF08802.1"/>
    <property type="molecule type" value="Genomic_DNA"/>
</dbReference>
<dbReference type="SUPFAM" id="SSF52540">
    <property type="entry name" value="P-loop containing nucleoside triphosphate hydrolases"/>
    <property type="match status" value="1"/>
</dbReference>
<dbReference type="GO" id="GO:0005524">
    <property type="term" value="F:ATP binding"/>
    <property type="evidence" value="ECO:0007669"/>
    <property type="project" value="UniProtKB-KW"/>
</dbReference>
<dbReference type="InterPro" id="IPR027417">
    <property type="entry name" value="P-loop_NTPase"/>
</dbReference>
<protein>
    <recommendedName>
        <fullName evidence="3">ABC transporter domain-containing protein</fullName>
    </recommendedName>
</protein>
<dbReference type="Pfam" id="PF00005">
    <property type="entry name" value="ABC_tran"/>
    <property type="match status" value="1"/>
</dbReference>
<dbReference type="SMART" id="SM00382">
    <property type="entry name" value="AAA"/>
    <property type="match status" value="1"/>
</dbReference>
<reference evidence="4 5" key="1">
    <citation type="submission" date="2019-01" db="EMBL/GenBank/DDBJ databases">
        <title>Draft genome sequence of Dictyobacter sp. Uno17.</title>
        <authorList>
            <person name="Wang C.M."/>
            <person name="Zheng Y."/>
            <person name="Sakai Y."/>
            <person name="Abe K."/>
            <person name="Yokota A."/>
            <person name="Yabe S."/>
        </authorList>
    </citation>
    <scope>NUCLEOTIDE SEQUENCE [LARGE SCALE GENOMIC DNA]</scope>
    <source>
        <strain evidence="4 5">Uno17</strain>
    </source>
</reference>
<keyword evidence="1" id="KW-0547">Nucleotide-binding</keyword>
<dbReference type="InterPro" id="IPR003593">
    <property type="entry name" value="AAA+_ATPase"/>
</dbReference>
<sequence>MLLALFNHGLRWPEREGSLEHVCKRFGERCILKNVNLSLSSTTRILLTGPNGSGKTTLFKLIQGEERPDQGTIRIVDGARIGYLAQEPTALAQDQTVIETYRHGQIGYEGELIGRLLGYGLFRLEDMEKQVRQLSIGQRRKLELACLLAARPNVLLLDEPTNYISLDLLEAFEAAILHFPGPVLVISHDRWFNQRYAGECWEINAGMLIQKS</sequence>
<gene>
    <name evidence="4" type="ORF">KDI_23660</name>
</gene>
<dbReference type="PANTHER" id="PTHR42855:SF2">
    <property type="entry name" value="DRUG RESISTANCE ABC TRANSPORTER,ATP-BINDING PROTEIN"/>
    <property type="match status" value="1"/>
</dbReference>
<evidence type="ECO:0000256" key="1">
    <source>
        <dbReference type="ARBA" id="ARBA00022741"/>
    </source>
</evidence>
<dbReference type="AlphaFoldDB" id="A0A5A5TBJ6"/>
<keyword evidence="5" id="KW-1185">Reference proteome</keyword>
<name>A0A5A5TBJ6_9CHLR</name>
<dbReference type="Gene3D" id="3.40.50.300">
    <property type="entry name" value="P-loop containing nucleotide triphosphate hydrolases"/>
    <property type="match status" value="1"/>
</dbReference>
<dbReference type="Proteomes" id="UP000322530">
    <property type="component" value="Unassembled WGS sequence"/>
</dbReference>
<keyword evidence="2" id="KW-0067">ATP-binding</keyword>
<evidence type="ECO:0000313" key="5">
    <source>
        <dbReference type="Proteomes" id="UP000322530"/>
    </source>
</evidence>
<evidence type="ECO:0000313" key="4">
    <source>
        <dbReference type="EMBL" id="GCF08802.1"/>
    </source>
</evidence>
<evidence type="ECO:0000259" key="3">
    <source>
        <dbReference type="PROSITE" id="PS50893"/>
    </source>
</evidence>
<dbReference type="PANTHER" id="PTHR42855">
    <property type="entry name" value="ABC TRANSPORTER ATP-BINDING SUBUNIT"/>
    <property type="match status" value="1"/>
</dbReference>
<evidence type="ECO:0000256" key="2">
    <source>
        <dbReference type="ARBA" id="ARBA00022840"/>
    </source>
</evidence>
<organism evidence="4 5">
    <name type="scientific">Dictyobacter arantiisoli</name>
    <dbReference type="NCBI Taxonomy" id="2014874"/>
    <lineage>
        <taxon>Bacteria</taxon>
        <taxon>Bacillati</taxon>
        <taxon>Chloroflexota</taxon>
        <taxon>Ktedonobacteria</taxon>
        <taxon>Ktedonobacterales</taxon>
        <taxon>Dictyobacteraceae</taxon>
        <taxon>Dictyobacter</taxon>
    </lineage>
</organism>
<dbReference type="InterPro" id="IPR051309">
    <property type="entry name" value="ABCF_ATPase"/>
</dbReference>
<dbReference type="RefSeq" id="WP_149401778.1">
    <property type="nucleotide sequence ID" value="NZ_BIXY01000031.1"/>
</dbReference>
<dbReference type="InterPro" id="IPR003439">
    <property type="entry name" value="ABC_transporter-like_ATP-bd"/>
</dbReference>
<feature type="domain" description="ABC transporter" evidence="3">
    <location>
        <begin position="17"/>
        <end position="212"/>
    </location>
</feature>
<accession>A0A5A5TBJ6</accession>
<proteinExistence type="predicted"/>